<evidence type="ECO:0000259" key="2">
    <source>
        <dbReference type="Pfam" id="PF01368"/>
    </source>
</evidence>
<dbReference type="PANTHER" id="PTHR30255">
    <property type="entry name" value="SINGLE-STRANDED-DNA-SPECIFIC EXONUCLEASE RECJ"/>
    <property type="match status" value="1"/>
</dbReference>
<dbReference type="EMBL" id="AUZX01011902">
    <property type="protein sequence ID" value="EQD41159.1"/>
    <property type="molecule type" value="Genomic_DNA"/>
</dbReference>
<dbReference type="GO" id="GO:0004527">
    <property type="term" value="F:exonuclease activity"/>
    <property type="evidence" value="ECO:0007669"/>
    <property type="project" value="UniProtKB-KW"/>
</dbReference>
<evidence type="ECO:0000313" key="3">
    <source>
        <dbReference type="EMBL" id="EQD41159.1"/>
    </source>
</evidence>
<keyword evidence="1" id="KW-0175">Coiled coil</keyword>
<sequence>MDISLDRLTPVGTLESIEAAVDLLLAQRAAGRILVIGDFDADGATSTALMVRALRAWGFAAHFLVPNRFAFGYGLTPEIVRVAAGQTPTLIVTVDNGIASIAGVAEAHRLGIEVLITDHHLPGEQLPAARMIVNPNLPGSRGACGSLAGVGVAFYVMAALKRRLDAAGLTPAGAPGAAEFLDLVALGTVADLVPLDHNNRVLVAQGLKRIRAGRCVPGLRALLAAAGRVPERATSADLGFALAPRLNAAGRLDDMTIGIQCLLAEANAAEPLAAQLDALNRERREIEARMQAEALAAVRGLGVRRGTRARSQ</sequence>
<reference evidence="3" key="1">
    <citation type="submission" date="2013-08" db="EMBL/GenBank/DDBJ databases">
        <authorList>
            <person name="Mendez C."/>
            <person name="Richter M."/>
            <person name="Ferrer M."/>
            <person name="Sanchez J."/>
        </authorList>
    </citation>
    <scope>NUCLEOTIDE SEQUENCE</scope>
</reference>
<gene>
    <name evidence="3" type="ORF">B1A_16190</name>
</gene>
<dbReference type="InterPro" id="IPR051673">
    <property type="entry name" value="SSDNA_exonuclease_RecJ"/>
</dbReference>
<dbReference type="Pfam" id="PF01368">
    <property type="entry name" value="DHH"/>
    <property type="match status" value="1"/>
</dbReference>
<proteinExistence type="predicted"/>
<evidence type="ECO:0000256" key="1">
    <source>
        <dbReference type="SAM" id="Coils"/>
    </source>
</evidence>
<organism evidence="3">
    <name type="scientific">mine drainage metagenome</name>
    <dbReference type="NCBI Taxonomy" id="410659"/>
    <lineage>
        <taxon>unclassified sequences</taxon>
        <taxon>metagenomes</taxon>
        <taxon>ecological metagenomes</taxon>
    </lineage>
</organism>
<comment type="caution">
    <text evidence="3">The sequence shown here is derived from an EMBL/GenBank/DDBJ whole genome shotgun (WGS) entry which is preliminary data.</text>
</comment>
<protein>
    <submittedName>
        <fullName evidence="3">Single-stranded-DNA-specific exonuclease RecJ</fullName>
    </submittedName>
</protein>
<dbReference type="SUPFAM" id="SSF64182">
    <property type="entry name" value="DHH phosphoesterases"/>
    <property type="match status" value="1"/>
</dbReference>
<dbReference type="AlphaFoldDB" id="T1AK97"/>
<accession>T1AK97</accession>
<dbReference type="PANTHER" id="PTHR30255:SF2">
    <property type="entry name" value="SINGLE-STRANDED-DNA-SPECIFIC EXONUCLEASE RECJ"/>
    <property type="match status" value="1"/>
</dbReference>
<keyword evidence="3" id="KW-0540">Nuclease</keyword>
<feature type="domain" description="DDH" evidence="2">
    <location>
        <begin position="32"/>
        <end position="188"/>
    </location>
</feature>
<dbReference type="InterPro" id="IPR001667">
    <property type="entry name" value="DDH_dom"/>
</dbReference>
<keyword evidence="3" id="KW-0269">Exonuclease</keyword>
<feature type="coiled-coil region" evidence="1">
    <location>
        <begin position="269"/>
        <end position="296"/>
    </location>
</feature>
<dbReference type="Gene3D" id="3.90.1640.30">
    <property type="match status" value="1"/>
</dbReference>
<keyword evidence="3" id="KW-0378">Hydrolase</keyword>
<reference evidence="3" key="2">
    <citation type="journal article" date="2014" name="ISME J.">
        <title>Microbial stratification in low pH oxic and suboxic macroscopic growths along an acid mine drainage.</title>
        <authorList>
            <person name="Mendez-Garcia C."/>
            <person name="Mesa V."/>
            <person name="Sprenger R.R."/>
            <person name="Richter M."/>
            <person name="Diez M.S."/>
            <person name="Solano J."/>
            <person name="Bargiela R."/>
            <person name="Golyshina O.V."/>
            <person name="Manteca A."/>
            <person name="Ramos J.L."/>
            <person name="Gallego J.R."/>
            <person name="Llorente I."/>
            <person name="Martins Dos Santos V.A."/>
            <person name="Jensen O.N."/>
            <person name="Pelaez A.I."/>
            <person name="Sanchez J."/>
            <person name="Ferrer M."/>
        </authorList>
    </citation>
    <scope>NUCLEOTIDE SEQUENCE</scope>
</reference>
<dbReference type="InterPro" id="IPR038763">
    <property type="entry name" value="DHH_sf"/>
</dbReference>
<feature type="non-terminal residue" evidence="3">
    <location>
        <position position="312"/>
    </location>
</feature>
<name>T1AK97_9ZZZZ</name>